<sequence length="401" mass="42788">MVPTPARHSAGGRAPSPAPAAPPLDICIRGGGIVGHALALLLARDRLRIGLYPGPQAAPDAPPRPEDVRAYALNSASRALLQSLRVWPPEHLATPVLHMDVFGDEGGRVQFDADARPTQAGPGAAPQALNWIVDVPALEERLAQATQYQPQVELLDAPAPAALTVVCEGRDSATRAEFGVRHQADTYGQRGVAARLVTELPHGQTARQWLAPLDQAGEVLALLPLGGPSGHEVALVWSAAEAHAQTLMALSDDEFAARVAQASGHALGALKLSSARAQWPLQLALARPWVGPGFALAGDAAHTVHPLAGQGLNLGLGDVAELARVIHEREPHRHLGDPLLLRRYERARQLDIQAMRLATDGLFQLFAQTPAPVRSLRNWGMQLFNHSGPLKQWVTRRAMGL</sequence>
<dbReference type="InterPro" id="IPR051205">
    <property type="entry name" value="UbiH/COQ6_monooxygenase"/>
</dbReference>
<name>A0A7V8FR83_9BURK</name>
<proteinExistence type="inferred from homology"/>
<keyword evidence="4" id="KW-0285">Flavoprotein</keyword>
<dbReference type="Pfam" id="PF01494">
    <property type="entry name" value="FAD_binding_3"/>
    <property type="match status" value="1"/>
</dbReference>
<dbReference type="GO" id="GO:0004497">
    <property type="term" value="F:monooxygenase activity"/>
    <property type="evidence" value="ECO:0007669"/>
    <property type="project" value="UniProtKB-KW"/>
</dbReference>
<keyword evidence="5" id="KW-0274">FAD</keyword>
<evidence type="ECO:0000313" key="10">
    <source>
        <dbReference type="EMBL" id="KAF1023096.1"/>
    </source>
</evidence>
<comment type="similarity">
    <text evidence="3">Belongs to the UbiH/COQ6 family.</text>
</comment>
<dbReference type="Gene3D" id="3.50.50.60">
    <property type="entry name" value="FAD/NAD(P)-binding domain"/>
    <property type="match status" value="2"/>
</dbReference>
<dbReference type="PANTHER" id="PTHR43876:SF7">
    <property type="entry name" value="UBIQUINONE BIOSYNTHESIS MONOOXYGENASE COQ6, MITOCHONDRIAL"/>
    <property type="match status" value="1"/>
</dbReference>
<organism evidence="10 11">
    <name type="scientific">Paracidovorax wautersii</name>
    <dbReference type="NCBI Taxonomy" id="1177982"/>
    <lineage>
        <taxon>Bacteria</taxon>
        <taxon>Pseudomonadati</taxon>
        <taxon>Pseudomonadota</taxon>
        <taxon>Betaproteobacteria</taxon>
        <taxon>Burkholderiales</taxon>
        <taxon>Comamonadaceae</taxon>
        <taxon>Paracidovorax</taxon>
    </lineage>
</organism>
<dbReference type="Proteomes" id="UP000461670">
    <property type="component" value="Unassembled WGS sequence"/>
</dbReference>
<dbReference type="AlphaFoldDB" id="A0A7V8FR83"/>
<dbReference type="SUPFAM" id="SSF51905">
    <property type="entry name" value="FAD/NAD(P)-binding domain"/>
    <property type="match status" value="1"/>
</dbReference>
<protein>
    <submittedName>
        <fullName evidence="10">2-octaprenylphenol hydroxylase</fullName>
    </submittedName>
</protein>
<keyword evidence="7" id="KW-0503">Monooxygenase</keyword>
<evidence type="ECO:0000256" key="6">
    <source>
        <dbReference type="ARBA" id="ARBA00023002"/>
    </source>
</evidence>
<dbReference type="GO" id="GO:0016705">
    <property type="term" value="F:oxidoreductase activity, acting on paired donors, with incorporation or reduction of molecular oxygen"/>
    <property type="evidence" value="ECO:0007669"/>
    <property type="project" value="InterPro"/>
</dbReference>
<dbReference type="InterPro" id="IPR002938">
    <property type="entry name" value="FAD-bd"/>
</dbReference>
<dbReference type="NCBIfam" id="TIGR01988">
    <property type="entry name" value="Ubi-OHases"/>
    <property type="match status" value="1"/>
</dbReference>
<dbReference type="InterPro" id="IPR010971">
    <property type="entry name" value="UbiH/COQ6"/>
</dbReference>
<dbReference type="UniPathway" id="UPA00232"/>
<evidence type="ECO:0000256" key="4">
    <source>
        <dbReference type="ARBA" id="ARBA00022630"/>
    </source>
</evidence>
<comment type="pathway">
    <text evidence="2">Cofactor biosynthesis; ubiquinone biosynthesis.</text>
</comment>
<comment type="cofactor">
    <cofactor evidence="1">
        <name>FAD</name>
        <dbReference type="ChEBI" id="CHEBI:57692"/>
    </cofactor>
</comment>
<reference evidence="11" key="1">
    <citation type="journal article" date="2020" name="MBio">
        <title>Horizontal gene transfer to a defensive symbiont with a reduced genome amongst a multipartite beetle microbiome.</title>
        <authorList>
            <person name="Waterworth S.C."/>
            <person name="Florez L.V."/>
            <person name="Rees E.R."/>
            <person name="Hertweck C."/>
            <person name="Kaltenpoth M."/>
            <person name="Kwan J.C."/>
        </authorList>
    </citation>
    <scope>NUCLEOTIDE SEQUENCE [LARGE SCALE GENOMIC DNA]</scope>
</reference>
<dbReference type="PRINTS" id="PR00420">
    <property type="entry name" value="RNGMNOXGNASE"/>
</dbReference>
<evidence type="ECO:0000256" key="5">
    <source>
        <dbReference type="ARBA" id="ARBA00022827"/>
    </source>
</evidence>
<evidence type="ECO:0000256" key="3">
    <source>
        <dbReference type="ARBA" id="ARBA00005349"/>
    </source>
</evidence>
<evidence type="ECO:0000256" key="2">
    <source>
        <dbReference type="ARBA" id="ARBA00004749"/>
    </source>
</evidence>
<evidence type="ECO:0000313" key="11">
    <source>
        <dbReference type="Proteomes" id="UP000461670"/>
    </source>
</evidence>
<dbReference type="GO" id="GO:0071949">
    <property type="term" value="F:FAD binding"/>
    <property type="evidence" value="ECO:0007669"/>
    <property type="project" value="InterPro"/>
</dbReference>
<dbReference type="GO" id="GO:0006744">
    <property type="term" value="P:ubiquinone biosynthetic process"/>
    <property type="evidence" value="ECO:0007669"/>
    <property type="project" value="UniProtKB-UniPathway"/>
</dbReference>
<evidence type="ECO:0000256" key="7">
    <source>
        <dbReference type="ARBA" id="ARBA00023033"/>
    </source>
</evidence>
<gene>
    <name evidence="10" type="primary">ubiI_1</name>
    <name evidence="10" type="ORF">GAK30_00786</name>
</gene>
<dbReference type="InterPro" id="IPR036188">
    <property type="entry name" value="FAD/NAD-bd_sf"/>
</dbReference>
<evidence type="ECO:0000256" key="1">
    <source>
        <dbReference type="ARBA" id="ARBA00001974"/>
    </source>
</evidence>
<evidence type="ECO:0000259" key="9">
    <source>
        <dbReference type="Pfam" id="PF01494"/>
    </source>
</evidence>
<dbReference type="PROSITE" id="PS01304">
    <property type="entry name" value="UBIH"/>
    <property type="match status" value="1"/>
</dbReference>
<accession>A0A7V8FR83</accession>
<feature type="domain" description="FAD-binding" evidence="9">
    <location>
        <begin position="161"/>
        <end position="353"/>
    </location>
</feature>
<dbReference type="PANTHER" id="PTHR43876">
    <property type="entry name" value="UBIQUINONE BIOSYNTHESIS MONOOXYGENASE COQ6, MITOCHONDRIAL"/>
    <property type="match status" value="1"/>
</dbReference>
<keyword evidence="6" id="KW-0560">Oxidoreductase</keyword>
<dbReference type="InterPro" id="IPR018168">
    <property type="entry name" value="Ubi_Hdrlase_CS"/>
</dbReference>
<dbReference type="EMBL" id="WNDQ01000007">
    <property type="protein sequence ID" value="KAF1023096.1"/>
    <property type="molecule type" value="Genomic_DNA"/>
</dbReference>
<evidence type="ECO:0000256" key="8">
    <source>
        <dbReference type="SAM" id="MobiDB-lite"/>
    </source>
</evidence>
<comment type="caution">
    <text evidence="10">The sequence shown here is derived from an EMBL/GenBank/DDBJ whole genome shotgun (WGS) entry which is preliminary data.</text>
</comment>
<feature type="region of interest" description="Disordered" evidence="8">
    <location>
        <begin position="1"/>
        <end position="20"/>
    </location>
</feature>